<dbReference type="EMBL" id="CAJNOK010002084">
    <property type="protein sequence ID" value="CAF0843924.1"/>
    <property type="molecule type" value="Genomic_DNA"/>
</dbReference>
<dbReference type="Proteomes" id="UP000681722">
    <property type="component" value="Unassembled WGS sequence"/>
</dbReference>
<comment type="caution">
    <text evidence="4">The sequence shown here is derived from an EMBL/GenBank/DDBJ whole genome shotgun (WGS) entry which is preliminary data.</text>
</comment>
<dbReference type="Pfam" id="PF10358">
    <property type="entry name" value="NT-C2"/>
    <property type="match status" value="1"/>
</dbReference>
<evidence type="ECO:0000313" key="4">
    <source>
        <dbReference type="EMBL" id="CAF1045743.1"/>
    </source>
</evidence>
<dbReference type="PANTHER" id="PTHR21456">
    <property type="entry name" value="FAMILY WITH SEQUENCE SIMILARITY 102"/>
    <property type="match status" value="1"/>
</dbReference>
<comment type="similarity">
    <text evidence="1">Belongs to the EEIG family.</text>
</comment>
<dbReference type="PANTHER" id="PTHR21456:SF1">
    <property type="entry name" value="C2 NT-TYPE DOMAIN-CONTAINING PROTEIN"/>
    <property type="match status" value="1"/>
</dbReference>
<evidence type="ECO:0000313" key="6">
    <source>
        <dbReference type="EMBL" id="CAF3815687.1"/>
    </source>
</evidence>
<dbReference type="EMBL" id="CAJNOQ010004128">
    <property type="protein sequence ID" value="CAF1045743.1"/>
    <property type="molecule type" value="Genomic_DNA"/>
</dbReference>
<gene>
    <name evidence="4" type="ORF">GPM918_LOCUS16018</name>
    <name evidence="3" type="ORF">OVA965_LOCUS6789</name>
    <name evidence="6" type="ORF">SRO942_LOCUS16018</name>
    <name evidence="5" type="ORF">TMI583_LOCUS6785</name>
</gene>
<dbReference type="PROSITE" id="PS51840">
    <property type="entry name" value="C2_NT"/>
    <property type="match status" value="1"/>
</dbReference>
<name>A0A814K245_9BILA</name>
<dbReference type="InterPro" id="IPR039931">
    <property type="entry name" value="EEIG1/2-like"/>
</dbReference>
<dbReference type="Proteomes" id="UP000682733">
    <property type="component" value="Unassembled WGS sequence"/>
</dbReference>
<evidence type="ECO:0000313" key="5">
    <source>
        <dbReference type="EMBL" id="CAF3629028.1"/>
    </source>
</evidence>
<keyword evidence="7" id="KW-1185">Reference proteome</keyword>
<accession>A0A814K245</accession>
<protein>
    <recommendedName>
        <fullName evidence="2">C2 NT-type domain-containing protein</fullName>
    </recommendedName>
</protein>
<dbReference type="Proteomes" id="UP000677228">
    <property type="component" value="Unassembled WGS sequence"/>
</dbReference>
<dbReference type="InterPro" id="IPR019448">
    <property type="entry name" value="NT-C2"/>
</dbReference>
<proteinExistence type="inferred from homology"/>
<dbReference type="AlphaFoldDB" id="A0A814K245"/>
<dbReference type="EMBL" id="CAJOBC010004128">
    <property type="protein sequence ID" value="CAF3815687.1"/>
    <property type="molecule type" value="Genomic_DNA"/>
</dbReference>
<dbReference type="Proteomes" id="UP000663829">
    <property type="component" value="Unassembled WGS sequence"/>
</dbReference>
<reference evidence="4" key="1">
    <citation type="submission" date="2021-02" db="EMBL/GenBank/DDBJ databases">
        <authorList>
            <person name="Nowell W R."/>
        </authorList>
    </citation>
    <scope>NUCLEOTIDE SEQUENCE</scope>
</reference>
<evidence type="ECO:0000256" key="1">
    <source>
        <dbReference type="ARBA" id="ARBA00034780"/>
    </source>
</evidence>
<evidence type="ECO:0000259" key="2">
    <source>
        <dbReference type="PROSITE" id="PS51840"/>
    </source>
</evidence>
<dbReference type="EMBL" id="CAJOBA010002084">
    <property type="protein sequence ID" value="CAF3629028.1"/>
    <property type="molecule type" value="Genomic_DNA"/>
</dbReference>
<organism evidence="4 7">
    <name type="scientific">Didymodactylos carnosus</name>
    <dbReference type="NCBI Taxonomy" id="1234261"/>
    <lineage>
        <taxon>Eukaryota</taxon>
        <taxon>Metazoa</taxon>
        <taxon>Spiralia</taxon>
        <taxon>Gnathifera</taxon>
        <taxon>Rotifera</taxon>
        <taxon>Eurotatoria</taxon>
        <taxon>Bdelloidea</taxon>
        <taxon>Philodinida</taxon>
        <taxon>Philodinidae</taxon>
        <taxon>Didymodactylos</taxon>
    </lineage>
</organism>
<evidence type="ECO:0000313" key="7">
    <source>
        <dbReference type="Proteomes" id="UP000663829"/>
    </source>
</evidence>
<evidence type="ECO:0000313" key="3">
    <source>
        <dbReference type="EMBL" id="CAF0843924.1"/>
    </source>
</evidence>
<dbReference type="OrthoDB" id="3365224at2759"/>
<feature type="domain" description="C2 NT-type" evidence="2">
    <location>
        <begin position="15"/>
        <end position="159"/>
    </location>
</feature>
<sequence length="384" mass="43734">MDGDEKPDDHWSNFLSFQKKKRFLFNVELEIIRVVSMPYNGGKFFFKIRLLNGGNHTYTCDERYEINENKVEIDKSNRFSCKMYARTDTLALDSCMCRISIRKESRIGKGYEKIGYYDLDLASYAGCGKELKACLLYAYESQKNNPANAYLEIRISCTMKENETITDPLFRRPYTDPPYIRQIQPKNDTNIFNSQIDSEIDVNDPTDVSMIQTQLSQTQKYYPGHSRQTSKGSVKSFQSTYSASTNPLTVAVSPTGSMGEKCHQSYSAIGSLRNESRHLHNSHSDPNIHGQASDDSIHSMDSIRKVIKSRRAPYIEEFGDIQRRLHATRVDANEVVDTVMLKNAKTIEDTEGFLRLIYNKDGSTRVGTGSKLQQQSSTNSLFVA</sequence>